<accession>S2JWR8</accession>
<protein>
    <submittedName>
        <fullName evidence="1">Uncharacterized protein</fullName>
    </submittedName>
</protein>
<proteinExistence type="predicted"/>
<reference evidence="2" key="1">
    <citation type="submission" date="2013-05" db="EMBL/GenBank/DDBJ databases">
        <title>The Genome sequence of Mucor circinelloides f. circinelloides 1006PhL.</title>
        <authorList>
            <consortium name="The Broad Institute Genomics Platform"/>
            <person name="Cuomo C."/>
            <person name="Earl A."/>
            <person name="Findley K."/>
            <person name="Lee S.C."/>
            <person name="Walker B."/>
            <person name="Young S."/>
            <person name="Zeng Q."/>
            <person name="Gargeya S."/>
            <person name="Fitzgerald M."/>
            <person name="Haas B."/>
            <person name="Abouelleil A."/>
            <person name="Allen A.W."/>
            <person name="Alvarado L."/>
            <person name="Arachchi H.M."/>
            <person name="Berlin A.M."/>
            <person name="Chapman S.B."/>
            <person name="Gainer-Dewar J."/>
            <person name="Goldberg J."/>
            <person name="Griggs A."/>
            <person name="Gujja S."/>
            <person name="Hansen M."/>
            <person name="Howarth C."/>
            <person name="Imamovic A."/>
            <person name="Ireland A."/>
            <person name="Larimer J."/>
            <person name="McCowan C."/>
            <person name="Murphy C."/>
            <person name="Pearson M."/>
            <person name="Poon T.W."/>
            <person name="Priest M."/>
            <person name="Roberts A."/>
            <person name="Saif S."/>
            <person name="Shea T."/>
            <person name="Sisk P."/>
            <person name="Sykes S."/>
            <person name="Wortman J."/>
            <person name="Nusbaum C."/>
            <person name="Birren B."/>
        </authorList>
    </citation>
    <scope>NUCLEOTIDE SEQUENCE [LARGE SCALE GENOMIC DNA]</scope>
    <source>
        <strain evidence="2">1006PhL</strain>
    </source>
</reference>
<gene>
    <name evidence="1" type="ORF">HMPREF1544_08940</name>
</gene>
<keyword evidence="2" id="KW-1185">Reference proteome</keyword>
<dbReference type="Proteomes" id="UP000014254">
    <property type="component" value="Unassembled WGS sequence"/>
</dbReference>
<dbReference type="InParanoid" id="S2JWR8"/>
<dbReference type="AlphaFoldDB" id="S2JWR8"/>
<dbReference type="VEuPathDB" id="FungiDB:HMPREF1544_08940"/>
<organism evidence="1 2">
    <name type="scientific">Mucor circinelloides f. circinelloides (strain 1006PhL)</name>
    <name type="common">Mucormycosis agent</name>
    <name type="synonym">Calyptromyces circinelloides</name>
    <dbReference type="NCBI Taxonomy" id="1220926"/>
    <lineage>
        <taxon>Eukaryota</taxon>
        <taxon>Fungi</taxon>
        <taxon>Fungi incertae sedis</taxon>
        <taxon>Mucoromycota</taxon>
        <taxon>Mucoromycotina</taxon>
        <taxon>Mucoromycetes</taxon>
        <taxon>Mucorales</taxon>
        <taxon>Mucorineae</taxon>
        <taxon>Mucoraceae</taxon>
        <taxon>Mucor</taxon>
    </lineage>
</organism>
<name>S2JWR8_MUCC1</name>
<evidence type="ECO:0000313" key="1">
    <source>
        <dbReference type="EMBL" id="EPB84280.1"/>
    </source>
</evidence>
<dbReference type="OrthoDB" id="2255941at2759"/>
<dbReference type="EMBL" id="KE124043">
    <property type="protein sequence ID" value="EPB84280.1"/>
    <property type="molecule type" value="Genomic_DNA"/>
</dbReference>
<evidence type="ECO:0000313" key="2">
    <source>
        <dbReference type="Proteomes" id="UP000014254"/>
    </source>
</evidence>
<sequence length="161" mass="18009">MKKCAGAFRCINEDCEQDYNVDIRPPIAMSENRGSTVTMVHNTEKAQHMHRFYNNSLHLARWEKKGLNKEKPNFAAAAAIVGIDPATGAIKESIRNINKVLGKYSPATLEINRSKIQQGITLSANDVVAEFERLENITQGSSIQLKSFPASFLSAFVRLKW</sequence>